<gene>
    <name evidence="2" type="ORF">SLAVMIC_00449</name>
</gene>
<organism evidence="2">
    <name type="scientific">uncultured marine phage</name>
    <dbReference type="NCBI Taxonomy" id="707152"/>
    <lineage>
        <taxon>Viruses</taxon>
        <taxon>environmental samples</taxon>
    </lineage>
</organism>
<feature type="compositionally biased region" description="Low complexity" evidence="1">
    <location>
        <begin position="16"/>
        <end position="26"/>
    </location>
</feature>
<feature type="compositionally biased region" description="Basic and acidic residues" evidence="1">
    <location>
        <begin position="47"/>
        <end position="56"/>
    </location>
</feature>
<protein>
    <submittedName>
        <fullName evidence="2">Uncharacterized protein</fullName>
    </submittedName>
</protein>
<feature type="region of interest" description="Disordered" evidence="1">
    <location>
        <begin position="44"/>
        <end position="78"/>
    </location>
</feature>
<accession>A0A8D9FQ83</accession>
<sequence>MPKSKNRKNHKKKVQARNQRIRANQNRMKKIQREMLEQIMMETQQGKFEDTEKLPDVEGSETTGNETDSDIGDIELEL</sequence>
<dbReference type="EMBL" id="OU342829">
    <property type="protein sequence ID" value="CAG7580505.1"/>
    <property type="molecule type" value="Genomic_DNA"/>
</dbReference>
<evidence type="ECO:0000313" key="2">
    <source>
        <dbReference type="EMBL" id="CAG7580505.1"/>
    </source>
</evidence>
<feature type="compositionally biased region" description="Basic residues" evidence="1">
    <location>
        <begin position="1"/>
        <end position="15"/>
    </location>
</feature>
<evidence type="ECO:0000256" key="1">
    <source>
        <dbReference type="SAM" id="MobiDB-lite"/>
    </source>
</evidence>
<name>A0A8D9FQ83_9VIRU</name>
<feature type="region of interest" description="Disordered" evidence="1">
    <location>
        <begin position="1"/>
        <end position="27"/>
    </location>
</feature>
<feature type="compositionally biased region" description="Acidic residues" evidence="1">
    <location>
        <begin position="67"/>
        <end position="78"/>
    </location>
</feature>
<proteinExistence type="predicted"/>
<reference evidence="2" key="1">
    <citation type="submission" date="2021-06" db="EMBL/GenBank/DDBJ databases">
        <authorList>
            <person name="Gannon L."/>
            <person name="Redgwell R T."/>
            <person name="Michniewski S."/>
            <person name="Harrison D C."/>
            <person name="Millard A."/>
        </authorList>
    </citation>
    <scope>NUCLEOTIDE SEQUENCE</scope>
</reference>